<dbReference type="Pfam" id="PF00691">
    <property type="entry name" value="OmpA"/>
    <property type="match status" value="1"/>
</dbReference>
<keyword evidence="9" id="KW-0998">Cell outer membrane</keyword>
<dbReference type="GO" id="GO:0046930">
    <property type="term" value="C:pore complex"/>
    <property type="evidence" value="ECO:0007669"/>
    <property type="project" value="UniProtKB-KW"/>
</dbReference>
<reference evidence="14" key="1">
    <citation type="journal article" date="2015" name="MBio">
        <title>Eco-Evolutionary Dynamics of Episomes among Ecologically Cohesive Bacterial Populations.</title>
        <authorList>
            <person name="Xue H."/>
            <person name="Cordero O.X."/>
            <person name="Camas F.M."/>
            <person name="Trimble W."/>
            <person name="Meyer F."/>
            <person name="Guglielmini J."/>
            <person name="Rocha E.P."/>
            <person name="Polz M.F."/>
        </authorList>
    </citation>
    <scope>NUCLEOTIDE SEQUENCE</scope>
    <source>
        <strain evidence="14">FF_59</strain>
    </source>
</reference>
<dbReference type="AlphaFoldDB" id="A0A0H3ZUD1"/>
<comment type="subcellular location">
    <subcellularLocation>
        <location evidence="1">Cell outer membrane</location>
        <topology evidence="1">Multi-pass membrane protein</topology>
    </subcellularLocation>
</comment>
<dbReference type="GO" id="GO:0015288">
    <property type="term" value="F:porin activity"/>
    <property type="evidence" value="ECO:0007669"/>
    <property type="project" value="UniProtKB-KW"/>
</dbReference>
<dbReference type="GO" id="GO:0006811">
    <property type="term" value="P:monoatomic ion transport"/>
    <property type="evidence" value="ECO:0007669"/>
    <property type="project" value="UniProtKB-KW"/>
</dbReference>
<dbReference type="InterPro" id="IPR050330">
    <property type="entry name" value="Bact_OuterMem_StrucFunc"/>
</dbReference>
<dbReference type="InterPro" id="IPR006665">
    <property type="entry name" value="OmpA-like"/>
</dbReference>
<dbReference type="Gene3D" id="3.30.1330.60">
    <property type="entry name" value="OmpA-like domain"/>
    <property type="match status" value="1"/>
</dbReference>
<dbReference type="PROSITE" id="PS51123">
    <property type="entry name" value="OMPA_2"/>
    <property type="match status" value="1"/>
</dbReference>
<evidence type="ECO:0000256" key="4">
    <source>
        <dbReference type="ARBA" id="ARBA00022692"/>
    </source>
</evidence>
<sequence>MKKIILLTCLFFSVPVLAATESPQFFVGVVGGYQGALEENCNHSNPECTILGLYSGLQFTPSWSWDLGYQDHDELKADGCHSVNVKTWLIESTVRYDWYLQDNLSLYGRLGAAYWDMEKTQLSSSKSDATGFAPLGGVGINYHFNPNVRLSTGYQYIDSIGKSNTGKYDSRGLLVSLTYTFGSTTQPALVETAPTSIIEDTPVKETATVKTPPQIQAFSPKTTDILSGFDSGDPSQEFIDQLTEISSILNSYPQAQATVVGHTDSTGSALYNQNLSEHRAQAVVNKLIELGATQTQLEWRGEGESQPVADNKTAEGRAKNRRVEVTIPSFQFQE</sequence>
<keyword evidence="2" id="KW-0813">Transport</keyword>
<organism evidence="14">
    <name type="scientific">Vibrio tasmaniensis</name>
    <dbReference type="NCBI Taxonomy" id="212663"/>
    <lineage>
        <taxon>Bacteria</taxon>
        <taxon>Pseudomonadati</taxon>
        <taxon>Pseudomonadota</taxon>
        <taxon>Gammaproteobacteria</taxon>
        <taxon>Vibrionales</taxon>
        <taxon>Vibrionaceae</taxon>
        <taxon>Vibrio</taxon>
    </lineage>
</organism>
<dbReference type="PRINTS" id="PR01021">
    <property type="entry name" value="OMPADOMAIN"/>
</dbReference>
<keyword evidence="7" id="KW-0626">Porin</keyword>
<dbReference type="Pfam" id="PF13505">
    <property type="entry name" value="OMP_b-brl"/>
    <property type="match status" value="1"/>
</dbReference>
<dbReference type="GO" id="GO:0009279">
    <property type="term" value="C:cell outer membrane"/>
    <property type="evidence" value="ECO:0007669"/>
    <property type="project" value="UniProtKB-SubCell"/>
</dbReference>
<evidence type="ECO:0000256" key="1">
    <source>
        <dbReference type="ARBA" id="ARBA00004571"/>
    </source>
</evidence>
<evidence type="ECO:0000256" key="12">
    <source>
        <dbReference type="SAM" id="SignalP"/>
    </source>
</evidence>
<proteinExistence type="predicted"/>
<feature type="chain" id="PRO_5005205187" evidence="12">
    <location>
        <begin position="19"/>
        <end position="334"/>
    </location>
</feature>
<evidence type="ECO:0000256" key="2">
    <source>
        <dbReference type="ARBA" id="ARBA00022448"/>
    </source>
</evidence>
<accession>A0A0H3ZUD1</accession>
<feature type="region of interest" description="Disordered" evidence="11">
    <location>
        <begin position="300"/>
        <end position="320"/>
    </location>
</feature>
<keyword evidence="3" id="KW-1134">Transmembrane beta strand</keyword>
<keyword evidence="5 12" id="KW-0732">Signal</keyword>
<feature type="signal peptide" evidence="12">
    <location>
        <begin position="1"/>
        <end position="18"/>
    </location>
</feature>
<protein>
    <submittedName>
        <fullName evidence="14">Outer membrane protein A</fullName>
    </submittedName>
</protein>
<evidence type="ECO:0000256" key="3">
    <source>
        <dbReference type="ARBA" id="ARBA00022452"/>
    </source>
</evidence>
<evidence type="ECO:0000256" key="11">
    <source>
        <dbReference type="SAM" id="MobiDB-lite"/>
    </source>
</evidence>
<evidence type="ECO:0000256" key="8">
    <source>
        <dbReference type="ARBA" id="ARBA00023136"/>
    </source>
</evidence>
<name>A0A0H3ZUD1_9VIBR</name>
<dbReference type="PANTHER" id="PTHR30329:SF21">
    <property type="entry name" value="LIPOPROTEIN YIAD-RELATED"/>
    <property type="match status" value="1"/>
</dbReference>
<evidence type="ECO:0000256" key="5">
    <source>
        <dbReference type="ARBA" id="ARBA00022729"/>
    </source>
</evidence>
<dbReference type="CDD" id="cd07185">
    <property type="entry name" value="OmpA_C-like"/>
    <property type="match status" value="1"/>
</dbReference>
<feature type="domain" description="OmpA-like" evidence="13">
    <location>
        <begin position="214"/>
        <end position="331"/>
    </location>
</feature>
<evidence type="ECO:0000259" key="13">
    <source>
        <dbReference type="PROSITE" id="PS51123"/>
    </source>
</evidence>
<dbReference type="EMBL" id="KP795670">
    <property type="protein sequence ID" value="AKN39885.1"/>
    <property type="molecule type" value="Genomic_DNA"/>
</dbReference>
<evidence type="ECO:0000256" key="9">
    <source>
        <dbReference type="ARBA" id="ARBA00023237"/>
    </source>
</evidence>
<dbReference type="InterPro" id="IPR036737">
    <property type="entry name" value="OmpA-like_sf"/>
</dbReference>
<dbReference type="Gene3D" id="2.40.160.20">
    <property type="match status" value="1"/>
</dbReference>
<dbReference type="InterPro" id="IPR011250">
    <property type="entry name" value="OMP/PagP_B-barrel"/>
</dbReference>
<keyword evidence="8 10" id="KW-0472">Membrane</keyword>
<dbReference type="InterPro" id="IPR006664">
    <property type="entry name" value="OMP_bac"/>
</dbReference>
<evidence type="ECO:0000256" key="6">
    <source>
        <dbReference type="ARBA" id="ARBA00023065"/>
    </source>
</evidence>
<keyword evidence="4" id="KW-0812">Transmembrane</keyword>
<evidence type="ECO:0000256" key="10">
    <source>
        <dbReference type="PROSITE-ProRule" id="PRU00473"/>
    </source>
</evidence>
<evidence type="ECO:0000256" key="7">
    <source>
        <dbReference type="ARBA" id="ARBA00023114"/>
    </source>
</evidence>
<dbReference type="SUPFAM" id="SSF56925">
    <property type="entry name" value="OMPA-like"/>
    <property type="match status" value="1"/>
</dbReference>
<evidence type="ECO:0000313" key="14">
    <source>
        <dbReference type="EMBL" id="AKN39885.1"/>
    </source>
</evidence>
<keyword evidence="6" id="KW-0406">Ion transport</keyword>
<dbReference type="PANTHER" id="PTHR30329">
    <property type="entry name" value="STATOR ELEMENT OF FLAGELLAR MOTOR COMPLEX"/>
    <property type="match status" value="1"/>
</dbReference>
<dbReference type="InterPro" id="IPR027385">
    <property type="entry name" value="Beta-barrel_OMP"/>
</dbReference>
<dbReference type="SUPFAM" id="SSF103088">
    <property type="entry name" value="OmpA-like"/>
    <property type="match status" value="1"/>
</dbReference>